<evidence type="ECO:0000313" key="3">
    <source>
        <dbReference type="EMBL" id="EEP80161.1"/>
    </source>
</evidence>
<feature type="compositionally biased region" description="Polar residues" evidence="1">
    <location>
        <begin position="406"/>
        <end position="421"/>
    </location>
</feature>
<dbReference type="FunFam" id="3.30.50.10:FF:000067">
    <property type="entry name" value="GATA transcription factor (Ams2), putative"/>
    <property type="match status" value="1"/>
</dbReference>
<feature type="region of interest" description="Disordered" evidence="1">
    <location>
        <begin position="337"/>
        <end position="356"/>
    </location>
</feature>
<reference evidence="4" key="1">
    <citation type="journal article" date="2009" name="Genome Res.">
        <title>Comparative genomic analyses of the human fungal pathogens Coccidioides and their relatives.</title>
        <authorList>
            <person name="Sharpton T.J."/>
            <person name="Stajich J.E."/>
            <person name="Rounsley S.D."/>
            <person name="Gardner M.J."/>
            <person name="Wortman J.R."/>
            <person name="Jordar V.S."/>
            <person name="Maiti R."/>
            <person name="Kodira C.D."/>
            <person name="Neafsey D.E."/>
            <person name="Zeng Q."/>
            <person name="Hung C.-Y."/>
            <person name="McMahan C."/>
            <person name="Muszewska A."/>
            <person name="Grynberg M."/>
            <person name="Mandel M.A."/>
            <person name="Kellner E.M."/>
            <person name="Barker B.M."/>
            <person name="Galgiani J.N."/>
            <person name="Orbach M.J."/>
            <person name="Kirkland T.N."/>
            <person name="Cole G.T."/>
            <person name="Henn M.R."/>
            <person name="Birren B.W."/>
            <person name="Taylor J.W."/>
        </authorList>
    </citation>
    <scope>NUCLEOTIDE SEQUENCE [LARGE SCALE GENOMIC DNA]</scope>
    <source>
        <strain evidence="4">UAMH 1704</strain>
    </source>
</reference>
<dbReference type="GeneID" id="8443313"/>
<name>C4JRB4_UNCRE</name>
<feature type="region of interest" description="Disordered" evidence="1">
    <location>
        <begin position="260"/>
        <end position="324"/>
    </location>
</feature>
<feature type="compositionally biased region" description="Polar residues" evidence="1">
    <location>
        <begin position="821"/>
        <end position="845"/>
    </location>
</feature>
<dbReference type="OMA" id="VMQSEYL"/>
<sequence length="1201" mass="130886">MEESDGISVHPMRRELSCIPPPNQAHFLTLPPVKVLYTFDDESKTNCLARWPHLLDIQTAFLDEETQVGVIELKTCIQAIVSASPELVAKLGRDYTVYAYDYSEYETPLVGQGMLSWVLASASPTPNAPAHQSKTMVTGRVSKTAGLFARGAQETLEVKLKLVPVPTILQSEYLNSMQKYRELSSVIPQDFDSQAWTNFIQANPGLFAGSNTQQAAERDTPGVNRSGIENVHRMLSEGSTPHDFSNLNNFRADSPAHFTSAVPSRTSTPGLARPVTQSQKRGAEETFRPSSRGSVHNVNPSIHRRGSVMSGYGSSDEVPEGPAQKRAKLMKADLDKTNLNIERQPGSLRVAASTAASVRIHRPTPLNPNSQGNQPSNDDPIRPPTPVPSMANAPNRRGARPAQSGLRRQSSTFSQPSQASLYVSDDRRPSEMTTISPPDEQRFAVYSETPFNMPSSPPVVDTTCPQTSSPVLPPFPDQDSGFMSGNIEALDDDHVNNEYNNVQRQNSMVEATNSQILSRPGNHSSNGYQYRQIMSDGMAPIGNTASTLPPQPRKATGSRPSSRASIRTSKPLAPAPAPARPATAGNAQLSLPPVPASDPVHLAQQQQTNPQASSCPMSDMATVSTPAPIGVSDARIRSGAGARRVKQVQARLDQCIKQGTVPPYCENCGAIETTTWRRAWSKVIEGSAEDANASRNDPGMLFWEAVDTESDGAVTSYKQFKKSLANEDKDYIQLLLCNPCGLWLHKFKNMRPENKWNKPPPKDKRKRKSNRRPPAVPAASTRSQMRLLAAKRSESSPPPTEASSPNDEQTTPKNGKGLGNNRVSQCRSSTRRANSAEPQKSTTNNDRWKQEDAFEALRRAIQSSPARNLETRNNSFMEPNLTPKPVRRTLFQSSKDDNAMKTLTEALVNSVRRSPRSSPKKSKQNTSPKGKSQLPDDGLDHLFEGGEDGLFDLETPNSPSPKQKDRSNTQTINKENLNTPSKAPNTSREQQTLGQAIDAGKNPSGESGISSFWNSPNSRSFETIDGLVLNIFESDQESLAQTDAFQSFVPSKPANGAWADWDASDYISPKTSEGAEGLADKQGQNSTASNEDNTRFSTSPGLCNEDAPNEVSDSRANEEAELRSLLLASTSEYMRFNDASGISDSDIFDPALVDPELLNSMWDKDDILTSPSSSKGTGVEQFDAEVISAIIQEVTSKTGTT</sequence>
<dbReference type="PANTHER" id="PTHR39147:SF1">
    <property type="entry name" value="PROTEIN SPT21"/>
    <property type="match status" value="1"/>
</dbReference>
<evidence type="ECO:0000313" key="4">
    <source>
        <dbReference type="Proteomes" id="UP000002058"/>
    </source>
</evidence>
<dbReference type="KEGG" id="ure:UREG_05003"/>
<dbReference type="AlphaFoldDB" id="C4JRB4"/>
<feature type="domain" description="Ams2/SPT21 N-terminal" evidence="2">
    <location>
        <begin position="33"/>
        <end position="165"/>
    </location>
</feature>
<feature type="compositionally biased region" description="Polar residues" evidence="1">
    <location>
        <begin position="288"/>
        <end position="300"/>
    </location>
</feature>
<feature type="compositionally biased region" description="Basic and acidic residues" evidence="1">
    <location>
        <begin position="751"/>
        <end position="762"/>
    </location>
</feature>
<dbReference type="InterPro" id="IPR057725">
    <property type="entry name" value="Ams2-SPT21_N"/>
</dbReference>
<evidence type="ECO:0000259" key="2">
    <source>
        <dbReference type="Pfam" id="PF25823"/>
    </source>
</evidence>
<evidence type="ECO:0000256" key="1">
    <source>
        <dbReference type="SAM" id="MobiDB-lite"/>
    </source>
</evidence>
<dbReference type="GO" id="GO:0008270">
    <property type="term" value="F:zinc ion binding"/>
    <property type="evidence" value="ECO:0007669"/>
    <property type="project" value="InterPro"/>
</dbReference>
<dbReference type="PANTHER" id="PTHR39147">
    <property type="entry name" value="PROTEIN SPT21"/>
    <property type="match status" value="1"/>
</dbReference>
<dbReference type="InterPro" id="IPR013088">
    <property type="entry name" value="Znf_NHR/GATA"/>
</dbReference>
<dbReference type="CDD" id="cd00202">
    <property type="entry name" value="ZnF_GATA"/>
    <property type="match status" value="1"/>
</dbReference>
<dbReference type="GO" id="GO:0030466">
    <property type="term" value="P:silent mating-type cassette heterochromatin formation"/>
    <property type="evidence" value="ECO:0007669"/>
    <property type="project" value="TreeGrafter"/>
</dbReference>
<feature type="compositionally biased region" description="Polar residues" evidence="1">
    <location>
        <begin position="1004"/>
        <end position="1016"/>
    </location>
</feature>
<feature type="region of interest" description="Disordered" evidence="1">
    <location>
        <begin position="997"/>
        <end position="1016"/>
    </location>
</feature>
<feature type="compositionally biased region" description="Low complexity" evidence="1">
    <location>
        <begin position="391"/>
        <end position="402"/>
    </location>
</feature>
<dbReference type="EMBL" id="CH476617">
    <property type="protein sequence ID" value="EEP80161.1"/>
    <property type="molecule type" value="Genomic_DNA"/>
</dbReference>
<dbReference type="Pfam" id="PF25823">
    <property type="entry name" value="Ams2-SPT21_N"/>
    <property type="match status" value="1"/>
</dbReference>
<dbReference type="Proteomes" id="UP000002058">
    <property type="component" value="Unassembled WGS sequence"/>
</dbReference>
<feature type="compositionally biased region" description="Polar residues" evidence="1">
    <location>
        <begin position="968"/>
        <end position="992"/>
    </location>
</feature>
<dbReference type="SUPFAM" id="SSF57716">
    <property type="entry name" value="Glucocorticoid receptor-like (DNA-binding domain)"/>
    <property type="match status" value="1"/>
</dbReference>
<feature type="compositionally biased region" description="Polar residues" evidence="1">
    <location>
        <begin position="1082"/>
        <end position="1101"/>
    </location>
</feature>
<feature type="region of interest" description="Disordered" evidence="1">
    <location>
        <begin position="862"/>
        <end position="992"/>
    </location>
</feature>
<feature type="region of interest" description="Disordered" evidence="1">
    <location>
        <begin position="361"/>
        <end position="441"/>
    </location>
</feature>
<dbReference type="VEuPathDB" id="FungiDB:UREG_05003"/>
<feature type="region of interest" description="Disordered" evidence="1">
    <location>
        <begin position="538"/>
        <end position="618"/>
    </location>
</feature>
<dbReference type="InParanoid" id="C4JRB4"/>
<dbReference type="InterPro" id="IPR042403">
    <property type="entry name" value="Spt21/Ams2"/>
</dbReference>
<feature type="compositionally biased region" description="Polar residues" evidence="1">
    <location>
        <begin position="603"/>
        <end position="618"/>
    </location>
</feature>
<feature type="compositionally biased region" description="Polar residues" evidence="1">
    <location>
        <begin position="261"/>
        <end position="280"/>
    </location>
</feature>
<keyword evidence="4" id="KW-1185">Reference proteome</keyword>
<feature type="compositionally biased region" description="Polar residues" evidence="1">
    <location>
        <begin position="367"/>
        <end position="377"/>
    </location>
</feature>
<feature type="region of interest" description="Disordered" evidence="1">
    <location>
        <begin position="751"/>
        <end position="849"/>
    </location>
</feature>
<dbReference type="GO" id="GO:0000183">
    <property type="term" value="P:rDNA heterochromatin formation"/>
    <property type="evidence" value="ECO:0007669"/>
    <property type="project" value="TreeGrafter"/>
</dbReference>
<dbReference type="eggNOG" id="ENOG502QUGJ">
    <property type="taxonomic scope" value="Eukaryota"/>
</dbReference>
<dbReference type="Gene3D" id="3.30.50.10">
    <property type="entry name" value="Erythroid Transcription Factor GATA-1, subunit A"/>
    <property type="match status" value="1"/>
</dbReference>
<feature type="compositionally biased region" description="Basic residues" evidence="1">
    <location>
        <begin position="913"/>
        <end position="923"/>
    </location>
</feature>
<protein>
    <recommendedName>
        <fullName evidence="2">Ams2/SPT21 N-terminal domain-containing protein</fullName>
    </recommendedName>
</protein>
<dbReference type="HOGENOM" id="CLU_001743_0_0_1"/>
<feature type="compositionally biased region" description="Polar residues" evidence="1">
    <location>
        <begin position="558"/>
        <end position="568"/>
    </location>
</feature>
<organism evidence="3 4">
    <name type="scientific">Uncinocarpus reesii (strain UAMH 1704)</name>
    <dbReference type="NCBI Taxonomy" id="336963"/>
    <lineage>
        <taxon>Eukaryota</taxon>
        <taxon>Fungi</taxon>
        <taxon>Dikarya</taxon>
        <taxon>Ascomycota</taxon>
        <taxon>Pezizomycotina</taxon>
        <taxon>Eurotiomycetes</taxon>
        <taxon>Eurotiomycetidae</taxon>
        <taxon>Onygenales</taxon>
        <taxon>Onygenaceae</taxon>
        <taxon>Uncinocarpus</taxon>
    </lineage>
</organism>
<feature type="compositionally biased region" description="Polar residues" evidence="1">
    <location>
        <begin position="862"/>
        <end position="877"/>
    </location>
</feature>
<accession>C4JRB4</accession>
<dbReference type="InterPro" id="IPR000679">
    <property type="entry name" value="Znf_GATA"/>
</dbReference>
<feature type="region of interest" description="Disordered" evidence="1">
    <location>
        <begin position="1068"/>
        <end position="1117"/>
    </location>
</feature>
<dbReference type="STRING" id="336963.C4JRB4"/>
<dbReference type="GO" id="GO:0043565">
    <property type="term" value="F:sequence-specific DNA binding"/>
    <property type="evidence" value="ECO:0007669"/>
    <property type="project" value="InterPro"/>
</dbReference>
<dbReference type="OrthoDB" id="3199820at2759"/>
<dbReference type="RefSeq" id="XP_002584314.1">
    <property type="nucleotide sequence ID" value="XM_002584268.1"/>
</dbReference>
<gene>
    <name evidence="3" type="ORF">UREG_05003</name>
</gene>
<dbReference type="GO" id="GO:0006357">
    <property type="term" value="P:regulation of transcription by RNA polymerase II"/>
    <property type="evidence" value="ECO:0007669"/>
    <property type="project" value="TreeGrafter"/>
</dbReference>
<proteinExistence type="predicted"/>